<comment type="caution">
    <text evidence="3">The sequence shown here is derived from an EMBL/GenBank/DDBJ whole genome shotgun (WGS) entry which is preliminary data.</text>
</comment>
<evidence type="ECO:0000256" key="1">
    <source>
        <dbReference type="SAM" id="Phobius"/>
    </source>
</evidence>
<dbReference type="EMBL" id="WUBZ01000002">
    <property type="protein sequence ID" value="MWV53601.1"/>
    <property type="molecule type" value="Genomic_DNA"/>
</dbReference>
<feature type="transmembrane region" description="Helical" evidence="1">
    <location>
        <begin position="21"/>
        <end position="44"/>
    </location>
</feature>
<keyword evidence="1" id="KW-1133">Transmembrane helix</keyword>
<dbReference type="AlphaFoldDB" id="A0A432AVY8"/>
<accession>A0A432AVY8</accession>
<evidence type="ECO:0000313" key="4">
    <source>
        <dbReference type="Proteomes" id="UP000279908"/>
    </source>
</evidence>
<gene>
    <name evidence="3" type="ORF">EKD02_03610</name>
    <name evidence="2" type="ORF">GJ685_00805</name>
</gene>
<dbReference type="RefSeq" id="WP_126383838.1">
    <property type="nucleotide sequence ID" value="NZ_RXYK01000003.1"/>
</dbReference>
<name>A0A432AVY8_CHLPH</name>
<keyword evidence="1" id="KW-0812">Transmembrane</keyword>
<protein>
    <recommendedName>
        <fullName evidence="6">DUF3352 domain-containing protein</fullName>
    </recommendedName>
</protein>
<sequence>MMGTEAEEGRKTTGGSLKKGSGLLMMISVIGFVFFLTVVAWINWPKTRIAPEPLSAEQHSLINRIPGNSDAIIYLGMKEIRRSRFWQEVLPDSLKTIPLFQPPGKLNLLLKAASVNPATDIDALLMSFRRQGYRDQNFLAVANGPVAGKISDRLLKRSGTAITLKGYACYRLDSTLWLSRSAPDEIILAGSQAMLEGFLAPSGSFFQRDSLAVAMMQKAVYKSHLWFALPSAAWTSSALESLTSQNSDVNSLGNLNRIQHLALSVRFNEGIEAESEWVYGTRRAAWFASTFLWGALKLSGLSEERSTPEIRNLLERIRIQQNLESVIIHTKLPLEIFTRQKEER</sequence>
<dbReference type="Proteomes" id="UP000489351">
    <property type="component" value="Unassembled WGS sequence"/>
</dbReference>
<reference evidence="3 4" key="1">
    <citation type="submission" date="2018-12" db="EMBL/GenBank/DDBJ databases">
        <authorList>
            <person name="Lunina O.N."/>
            <person name="Grouzdev D.S."/>
            <person name="Gorlenko V.M."/>
            <person name="Savvichev A.S."/>
        </authorList>
    </citation>
    <scope>NUCLEOTIDE SEQUENCE [LARGE SCALE GENOMIC DNA]</scope>
    <source>
        <strain evidence="3 4">BrKhr-17</strain>
    </source>
</reference>
<dbReference type="EMBL" id="RXYK01000003">
    <property type="protein sequence ID" value="RTY39192.1"/>
    <property type="molecule type" value="Genomic_DNA"/>
</dbReference>
<evidence type="ECO:0000313" key="2">
    <source>
        <dbReference type="EMBL" id="MWV53601.1"/>
    </source>
</evidence>
<dbReference type="Proteomes" id="UP000279908">
    <property type="component" value="Unassembled WGS sequence"/>
</dbReference>
<evidence type="ECO:0000313" key="3">
    <source>
        <dbReference type="EMBL" id="RTY39192.1"/>
    </source>
</evidence>
<organism evidence="3 4">
    <name type="scientific">Chlorobium phaeovibrioides</name>
    <dbReference type="NCBI Taxonomy" id="1094"/>
    <lineage>
        <taxon>Bacteria</taxon>
        <taxon>Pseudomonadati</taxon>
        <taxon>Chlorobiota</taxon>
        <taxon>Chlorobiia</taxon>
        <taxon>Chlorobiales</taxon>
        <taxon>Chlorobiaceae</taxon>
        <taxon>Chlorobium/Pelodictyon group</taxon>
        <taxon>Chlorobium</taxon>
    </lineage>
</organism>
<proteinExistence type="predicted"/>
<evidence type="ECO:0000313" key="5">
    <source>
        <dbReference type="Proteomes" id="UP000489351"/>
    </source>
</evidence>
<evidence type="ECO:0008006" key="6">
    <source>
        <dbReference type="Google" id="ProtNLM"/>
    </source>
</evidence>
<reference evidence="2 5" key="2">
    <citation type="submission" date="2019-11" db="EMBL/GenBank/DDBJ databases">
        <title>Green- and brown-colored morphotypes of Chlorobia in the stratified aquatic ecosystems of Kandalaksha Gulf (White Sea): A model for study of the accessory genome evolution.</title>
        <authorList>
            <person name="Grouzdev D.S."/>
        </authorList>
    </citation>
    <scope>NUCLEOTIDE SEQUENCE [LARGE SCALE GENOMIC DNA]</scope>
    <source>
        <strain evidence="2 5">ZM</strain>
    </source>
</reference>
<keyword evidence="5" id="KW-1185">Reference proteome</keyword>
<keyword evidence="1" id="KW-0472">Membrane</keyword>